<keyword evidence="2" id="KW-1185">Reference proteome</keyword>
<evidence type="ECO:0000313" key="1">
    <source>
        <dbReference type="EMBL" id="KAF2264364.1"/>
    </source>
</evidence>
<accession>A0A9P4KE04</accession>
<proteinExistence type="predicted"/>
<comment type="caution">
    <text evidence="1">The sequence shown here is derived from an EMBL/GenBank/DDBJ whole genome shotgun (WGS) entry which is preliminary data.</text>
</comment>
<gene>
    <name evidence="1" type="ORF">CC78DRAFT_233649</name>
</gene>
<dbReference type="EMBL" id="ML986616">
    <property type="protein sequence ID" value="KAF2264364.1"/>
    <property type="molecule type" value="Genomic_DNA"/>
</dbReference>
<dbReference type="Proteomes" id="UP000800093">
    <property type="component" value="Unassembled WGS sequence"/>
</dbReference>
<protein>
    <submittedName>
        <fullName evidence="1">Uncharacterized protein</fullName>
    </submittedName>
</protein>
<dbReference type="AlphaFoldDB" id="A0A9P4KE04"/>
<name>A0A9P4KE04_9PLEO</name>
<sequence>MSWTYAYHQINQSFERIAIWYREFMHRTEQAFREMHQRVTYLEEHHAWPGPSDEQVERILRKILAEKFGNAGVELADNPNTTNERPYFVQKPNDDLAFPKPIPIDGASLAVDPEAIPSKTYGQTFQMLESKLSSFPNMDAQMNSANDHSQESRAIPAQSKAITQSPGNQHHIRPW</sequence>
<organism evidence="1 2">
    <name type="scientific">Lojkania enalia</name>
    <dbReference type="NCBI Taxonomy" id="147567"/>
    <lineage>
        <taxon>Eukaryota</taxon>
        <taxon>Fungi</taxon>
        <taxon>Dikarya</taxon>
        <taxon>Ascomycota</taxon>
        <taxon>Pezizomycotina</taxon>
        <taxon>Dothideomycetes</taxon>
        <taxon>Pleosporomycetidae</taxon>
        <taxon>Pleosporales</taxon>
        <taxon>Pleosporales incertae sedis</taxon>
        <taxon>Lojkania</taxon>
    </lineage>
</organism>
<evidence type="ECO:0000313" key="2">
    <source>
        <dbReference type="Proteomes" id="UP000800093"/>
    </source>
</evidence>
<reference evidence="2" key="1">
    <citation type="journal article" date="2020" name="Stud. Mycol.">
        <title>101 Dothideomycetes genomes: A test case for predicting lifestyles and emergence of pathogens.</title>
        <authorList>
            <person name="Haridas S."/>
            <person name="Albert R."/>
            <person name="Binder M."/>
            <person name="Bloem J."/>
            <person name="LaButti K."/>
            <person name="Salamov A."/>
            <person name="Andreopoulos B."/>
            <person name="Baker S."/>
            <person name="Barry K."/>
            <person name="Bills G."/>
            <person name="Bluhm B."/>
            <person name="Cannon C."/>
            <person name="Castanera R."/>
            <person name="Culley D."/>
            <person name="Daum C."/>
            <person name="Ezra D."/>
            <person name="Gonzalez J."/>
            <person name="Henrissat B."/>
            <person name="Kuo A."/>
            <person name="Liang C."/>
            <person name="Lipzen A."/>
            <person name="Lutzoni F."/>
            <person name="Magnuson J."/>
            <person name="Mondo S."/>
            <person name="Nolan M."/>
            <person name="Ohm R."/>
            <person name="Pangilinan J."/>
            <person name="Park H.-J."/>
            <person name="Ramirez L."/>
            <person name="Alfaro M."/>
            <person name="Sun H."/>
            <person name="Tritt A."/>
            <person name="Yoshinaga Y."/>
            <person name="Zwiers L.-H."/>
            <person name="Turgeon B."/>
            <person name="Goodwin S."/>
            <person name="Spatafora J."/>
            <person name="Crous P."/>
            <person name="Grigoriev I."/>
        </authorList>
    </citation>
    <scope>NUCLEOTIDE SEQUENCE [LARGE SCALE GENOMIC DNA]</scope>
    <source>
        <strain evidence="2">CBS 304.66</strain>
    </source>
</reference>
<dbReference type="OrthoDB" id="3735750at2759"/>